<evidence type="ECO:0000313" key="1">
    <source>
        <dbReference type="EMBL" id="MQX10822.1"/>
    </source>
</evidence>
<dbReference type="AlphaFoldDB" id="A0A844AFB3"/>
<dbReference type="EMBL" id="WISZ01000161">
    <property type="protein sequence ID" value="MQX10822.1"/>
    <property type="molecule type" value="Genomic_DNA"/>
</dbReference>
<protein>
    <submittedName>
        <fullName evidence="1">Uncharacterized protein</fullName>
    </submittedName>
</protein>
<dbReference type="RefSeq" id="WP_141322086.1">
    <property type="nucleotide sequence ID" value="NZ_BJNI01000012.1"/>
</dbReference>
<reference evidence="1 2" key="1">
    <citation type="journal article" date="2013" name="Genome Biol.">
        <title>Comparative genomics of the core and accessory genomes of 48 Sinorhizobium strains comprising five genospecies.</title>
        <authorList>
            <person name="Sugawara M."/>
            <person name="Epstein B."/>
            <person name="Badgley B.D."/>
            <person name="Unno T."/>
            <person name="Xu L."/>
            <person name="Reese J."/>
            <person name="Gyaneshwar P."/>
            <person name="Denny R."/>
            <person name="Mudge J."/>
            <person name="Bharti A.K."/>
            <person name="Farmer A.D."/>
            <person name="May G.D."/>
            <person name="Woodward J.E."/>
            <person name="Medigue C."/>
            <person name="Vallenet D."/>
            <person name="Lajus A."/>
            <person name="Rouy Z."/>
            <person name="Martinez-Vaz B."/>
            <person name="Tiffin P."/>
            <person name="Young N.D."/>
            <person name="Sadowsky M.J."/>
        </authorList>
    </citation>
    <scope>NUCLEOTIDE SEQUENCE [LARGE SCALE GENOMIC DNA]</scope>
    <source>
        <strain evidence="1 2">USDA205</strain>
    </source>
</reference>
<proteinExistence type="predicted"/>
<comment type="caution">
    <text evidence="1">The sequence shown here is derived from an EMBL/GenBank/DDBJ whole genome shotgun (WGS) entry which is preliminary data.</text>
</comment>
<sequence length="456" mass="49684">MGFYKDESLNELAGDRNVAQFVSFEPKAGGGLTQRFCRIAGYPSNHQFAAPEEAVSALLKESAALSVNIRSFLPNDPRSKEFLYGLTQLNDIIGNLRRLAKSGLFLIVNETIDVMDGGVSGVVQGGVIEFAPDDTPRCVEKPGTASLPFALGMRLLETVYGFRPDLHPAKEERIEFSIHPRAQGWMRTHTLVWERERGAMGTASAKNSWPNRFSKHIGDKAFGLLMADDLGLPVPRTVVIGRRVAPFSFGRETGSTEVWVRTAPSVPQPGRFSTVKGWVDPFALLTREDPNGEFISSVLCQAAIPAEFSGAAIRGGNGSFIIEGTKGEGDRFMLGLDLPQELPGDVIEKVESTFNELTSAFGPVRFEWVYDGSRVWVVQLHRGATETITGVLVPGDAERWQRIEAALPLEEIRSAVEQLEDGSGLIIVGDIGLTSHIADVVRKAGRPARLERAVAA</sequence>
<gene>
    <name evidence="1" type="ORF">GHK48_21755</name>
</gene>
<name>A0A844AFB3_RHIFR</name>
<accession>A0A844AFB3</accession>
<organism evidence="1 2">
    <name type="scientific">Rhizobium fredii</name>
    <name type="common">Sinorhizobium fredii</name>
    <dbReference type="NCBI Taxonomy" id="380"/>
    <lineage>
        <taxon>Bacteria</taxon>
        <taxon>Pseudomonadati</taxon>
        <taxon>Pseudomonadota</taxon>
        <taxon>Alphaproteobacteria</taxon>
        <taxon>Hyphomicrobiales</taxon>
        <taxon>Rhizobiaceae</taxon>
        <taxon>Sinorhizobium/Ensifer group</taxon>
        <taxon>Sinorhizobium</taxon>
    </lineage>
</organism>
<evidence type="ECO:0000313" key="2">
    <source>
        <dbReference type="Proteomes" id="UP000466694"/>
    </source>
</evidence>
<dbReference type="Proteomes" id="UP000466694">
    <property type="component" value="Unassembled WGS sequence"/>
</dbReference>